<dbReference type="InterPro" id="IPR042099">
    <property type="entry name" value="ANL_N_sf"/>
</dbReference>
<reference evidence="3" key="1">
    <citation type="journal article" date="2019" name="Int. J. Syst. Evol. Microbiol.">
        <title>The Global Catalogue of Microorganisms (GCM) 10K type strain sequencing project: providing services to taxonomists for standard genome sequencing and annotation.</title>
        <authorList>
            <consortium name="The Broad Institute Genomics Platform"/>
            <consortium name="The Broad Institute Genome Sequencing Center for Infectious Disease"/>
            <person name="Wu L."/>
            <person name="Ma J."/>
        </authorList>
    </citation>
    <scope>NUCLEOTIDE SEQUENCE [LARGE SCALE GENOMIC DNA]</scope>
    <source>
        <strain evidence="3">CGMCC 1.3240</strain>
    </source>
</reference>
<organism evidence="2 3">
    <name type="scientific">Paenibacillus solisilvae</name>
    <dbReference type="NCBI Taxonomy" id="2486751"/>
    <lineage>
        <taxon>Bacteria</taxon>
        <taxon>Bacillati</taxon>
        <taxon>Bacillota</taxon>
        <taxon>Bacilli</taxon>
        <taxon>Bacillales</taxon>
        <taxon>Paenibacillaceae</taxon>
        <taxon>Paenibacillus</taxon>
    </lineage>
</organism>
<dbReference type="Gene3D" id="3.40.50.12780">
    <property type="entry name" value="N-terminal domain of ligase-like"/>
    <property type="match status" value="1"/>
</dbReference>
<dbReference type="InterPro" id="IPR020845">
    <property type="entry name" value="AMP-binding_CS"/>
</dbReference>
<comment type="caution">
    <text evidence="2">The sequence shown here is derived from an EMBL/GenBank/DDBJ whole genome shotgun (WGS) entry which is preliminary data.</text>
</comment>
<dbReference type="PROSITE" id="PS00455">
    <property type="entry name" value="AMP_BINDING"/>
    <property type="match status" value="1"/>
</dbReference>
<dbReference type="RefSeq" id="WP_379190831.1">
    <property type="nucleotide sequence ID" value="NZ_JBHSOW010000092.1"/>
</dbReference>
<accession>A0ABW0W1Z7</accession>
<gene>
    <name evidence="2" type="ORF">ACFPYJ_24395</name>
</gene>
<dbReference type="InterPro" id="IPR000873">
    <property type="entry name" value="AMP-dep_synth/lig_dom"/>
</dbReference>
<dbReference type="InterPro" id="IPR050237">
    <property type="entry name" value="ATP-dep_AMP-bd_enzyme"/>
</dbReference>
<sequence length="381" mass="41224">MILSQLLPEIARVCPMNAAMKSKEQTLTYEELLRQVNSVAGGFEQLSIMPGDRVALIGNPSPHLVIAEYAAAAIGAVPFAIFPSLAIPEIAHILEDAAPAAIIFDSTDDKIAELITSAASAAQHLVSCQSGSAAHSIEDFISNKPHFVRIYEADPDDIALIIYTGGTTGRSKGVMHTHRGLRNWSSMNTRLGSGYNRAKKSIVANLAHLTGQFVVWTSLIEGGCLIFPDSYPLTAEETVTIIEREQLRNLGTVGLLLRDIVNLPGIKQRQLQSIEAISCGGAPISETTLRKAREIFPHAQLIEVYSQTESGNFISSFSINECMQEERLNRLQSVGKPSHTAAWGQEIFEVRVVDNAGDDVKSGAAGEIICRGPSDHARLLE</sequence>
<dbReference type="PANTHER" id="PTHR43767">
    <property type="entry name" value="LONG-CHAIN-FATTY-ACID--COA LIGASE"/>
    <property type="match status" value="1"/>
</dbReference>
<evidence type="ECO:0000259" key="1">
    <source>
        <dbReference type="Pfam" id="PF00501"/>
    </source>
</evidence>
<dbReference type="PANTHER" id="PTHR43767:SF1">
    <property type="entry name" value="NONRIBOSOMAL PEPTIDE SYNTHASE PES1 (EUROFUNG)-RELATED"/>
    <property type="match status" value="1"/>
</dbReference>
<dbReference type="SUPFAM" id="SSF56801">
    <property type="entry name" value="Acetyl-CoA synthetase-like"/>
    <property type="match status" value="1"/>
</dbReference>
<evidence type="ECO:0000313" key="2">
    <source>
        <dbReference type="EMBL" id="MFC5652200.1"/>
    </source>
</evidence>
<keyword evidence="3" id="KW-1185">Reference proteome</keyword>
<dbReference type="EMBL" id="JBHSOW010000092">
    <property type="protein sequence ID" value="MFC5652200.1"/>
    <property type="molecule type" value="Genomic_DNA"/>
</dbReference>
<protein>
    <submittedName>
        <fullName evidence="2">AMP-binding protein</fullName>
    </submittedName>
</protein>
<evidence type="ECO:0000313" key="3">
    <source>
        <dbReference type="Proteomes" id="UP001596047"/>
    </source>
</evidence>
<name>A0ABW0W1Z7_9BACL</name>
<dbReference type="Proteomes" id="UP001596047">
    <property type="component" value="Unassembled WGS sequence"/>
</dbReference>
<proteinExistence type="predicted"/>
<feature type="domain" description="AMP-dependent synthetase/ligase" evidence="1">
    <location>
        <begin position="11"/>
        <end position="374"/>
    </location>
</feature>
<dbReference type="Pfam" id="PF00501">
    <property type="entry name" value="AMP-binding"/>
    <property type="match status" value="1"/>
</dbReference>